<reference evidence="1 2" key="2">
    <citation type="submission" date="2020-07" db="EMBL/GenBank/DDBJ databases">
        <title>Genome assembly of wild tea tree DASZ reveals pedigree and selection history of tea varieties.</title>
        <authorList>
            <person name="Zhang W."/>
        </authorList>
    </citation>
    <scope>NUCLEOTIDE SEQUENCE [LARGE SCALE GENOMIC DNA]</scope>
    <source>
        <strain evidence="2">cv. G240</strain>
        <tissue evidence="1">Leaf</tissue>
    </source>
</reference>
<name>A0A7J7GQI1_CAMSI</name>
<proteinExistence type="predicted"/>
<evidence type="ECO:0000313" key="1">
    <source>
        <dbReference type="EMBL" id="KAF5942950.1"/>
    </source>
</evidence>
<dbReference type="EMBL" id="JACBKZ010000009">
    <property type="protein sequence ID" value="KAF5942950.1"/>
    <property type="molecule type" value="Genomic_DNA"/>
</dbReference>
<dbReference type="Proteomes" id="UP000593564">
    <property type="component" value="Unassembled WGS sequence"/>
</dbReference>
<organism evidence="1 2">
    <name type="scientific">Camellia sinensis</name>
    <name type="common">Tea plant</name>
    <name type="synonym">Thea sinensis</name>
    <dbReference type="NCBI Taxonomy" id="4442"/>
    <lineage>
        <taxon>Eukaryota</taxon>
        <taxon>Viridiplantae</taxon>
        <taxon>Streptophyta</taxon>
        <taxon>Embryophyta</taxon>
        <taxon>Tracheophyta</taxon>
        <taxon>Spermatophyta</taxon>
        <taxon>Magnoliopsida</taxon>
        <taxon>eudicotyledons</taxon>
        <taxon>Gunneridae</taxon>
        <taxon>Pentapetalae</taxon>
        <taxon>asterids</taxon>
        <taxon>Ericales</taxon>
        <taxon>Theaceae</taxon>
        <taxon>Camellia</taxon>
    </lineage>
</organism>
<keyword evidence="2" id="KW-1185">Reference proteome</keyword>
<gene>
    <name evidence="1" type="ORF">HYC85_020592</name>
</gene>
<sequence length="111" mass="12741">MFTGFPSLIAFSSGCNIANCLIRYEGELSVDAVTNWFTTTILSLPRILYYSKESLDSFGNLDDAVYIRFFSSFRAKKGCGFRVEGMNVHWERLNRLALRCNVGVEFHRLMH</sequence>
<reference evidence="2" key="1">
    <citation type="journal article" date="2020" name="Nat. Commun.">
        <title>Genome assembly of wild tea tree DASZ reveals pedigree and selection history of tea varieties.</title>
        <authorList>
            <person name="Zhang W."/>
            <person name="Zhang Y."/>
            <person name="Qiu H."/>
            <person name="Guo Y."/>
            <person name="Wan H."/>
            <person name="Zhang X."/>
            <person name="Scossa F."/>
            <person name="Alseekh S."/>
            <person name="Zhang Q."/>
            <person name="Wang P."/>
            <person name="Xu L."/>
            <person name="Schmidt M.H."/>
            <person name="Jia X."/>
            <person name="Li D."/>
            <person name="Zhu A."/>
            <person name="Guo F."/>
            <person name="Chen W."/>
            <person name="Ni D."/>
            <person name="Usadel B."/>
            <person name="Fernie A.R."/>
            <person name="Wen W."/>
        </authorList>
    </citation>
    <scope>NUCLEOTIDE SEQUENCE [LARGE SCALE GENOMIC DNA]</scope>
    <source>
        <strain evidence="2">cv. G240</strain>
    </source>
</reference>
<evidence type="ECO:0000313" key="2">
    <source>
        <dbReference type="Proteomes" id="UP000593564"/>
    </source>
</evidence>
<accession>A0A7J7GQI1</accession>
<protein>
    <submittedName>
        <fullName evidence="1">Uncharacterized protein</fullName>
    </submittedName>
</protein>
<dbReference type="AlphaFoldDB" id="A0A7J7GQI1"/>
<comment type="caution">
    <text evidence="1">The sequence shown here is derived from an EMBL/GenBank/DDBJ whole genome shotgun (WGS) entry which is preliminary data.</text>
</comment>